<dbReference type="Pfam" id="PF14033">
    <property type="entry name" value="DUF4246"/>
    <property type="match status" value="1"/>
</dbReference>
<gene>
    <name evidence="3" type="ORF">S7711_00209</name>
</gene>
<evidence type="ECO:0000313" key="3">
    <source>
        <dbReference type="EMBL" id="KEY72208.1"/>
    </source>
</evidence>
<dbReference type="OrthoDB" id="415532at2759"/>
<protein>
    <submittedName>
        <fullName evidence="3">Uncharacterized protein</fullName>
    </submittedName>
</protein>
<sequence length="716" mass="82500">MAQHQYPGINLSLRYSNSRWRLRRSEGPPGYDFWAMEDDRLLPIRELFMMALMDKLTDKPDWHKKVFDEAIVAKWRAEAHAQSERELFDRIVHKARHPTDYAPREEDEEQDGHDEIDRVVRTDRYTQRYGHTMTTHVPFPRSRILSEEAFEFCIRELRVKAAYVQRTGLVPTLDALERAVVKSDSLVVQGLKRRLRDIFSQLRADQQSKGLDWHPRTNETVLDLVHPSLYPFVYGTSIPYDLLSAAADLSGRSPFIQEEVVGVEDAVDSWAGKGQTAPAVPVLGHREAAVRPVHDWSEEYQWLPANVGFRDGRARFSSYINNLHPKKYAHVYRAVEELVDLAIPAWDQALGHYGRKTSRFSPPKEAHDTETPGLWEELNREVLANYSITPTQSDLRELKYRTDFEGIAEEDLTSHTAGMDNWLWEKVRDAILPEPDDSPEVDYSCEQSIRDIFKDTGLQIYVKFARIELTPEKPDFPAGGWHVEGMMNERICATALYYLDSENITTSALDFRTKTEPDQDDIQYSAGQDAFNWLERVYGVNFREDFNLQYYGRVETREGRLLAFPNSFQHRVTPFSLQDRTKPGHRSFIALWLVDPAIRVVSTANVPPQQLDWWAEAVFGRENTSTGEMPLELVQLLLEKPEVAGKLPGSARQRAVSARLPPELYDMLRAEPIVVSGLMSLEEAREHRLRLMDERTVHAADVDQAVNVETYSFCEH</sequence>
<dbReference type="PANTHER" id="PTHR33119:SF1">
    <property type="entry name" value="FE2OG DIOXYGENASE DOMAIN-CONTAINING PROTEIN"/>
    <property type="match status" value="1"/>
</dbReference>
<dbReference type="AlphaFoldDB" id="A0A084B3S9"/>
<accession>A0A084B3S9</accession>
<keyword evidence="4" id="KW-1185">Reference proteome</keyword>
<evidence type="ECO:0000259" key="2">
    <source>
        <dbReference type="Pfam" id="PF21666"/>
    </source>
</evidence>
<name>A0A084B3S9_STACB</name>
<organism evidence="3 4">
    <name type="scientific">Stachybotrys chartarum (strain CBS 109288 / IBT 7711)</name>
    <name type="common">Toxic black mold</name>
    <name type="synonym">Stilbospora chartarum</name>
    <dbReference type="NCBI Taxonomy" id="1280523"/>
    <lineage>
        <taxon>Eukaryota</taxon>
        <taxon>Fungi</taxon>
        <taxon>Dikarya</taxon>
        <taxon>Ascomycota</taxon>
        <taxon>Pezizomycotina</taxon>
        <taxon>Sordariomycetes</taxon>
        <taxon>Hypocreomycetidae</taxon>
        <taxon>Hypocreales</taxon>
        <taxon>Stachybotryaceae</taxon>
        <taxon>Stachybotrys</taxon>
    </lineage>
</organism>
<evidence type="ECO:0000313" key="4">
    <source>
        <dbReference type="Proteomes" id="UP000028045"/>
    </source>
</evidence>
<feature type="domain" description="DUF4246" evidence="2">
    <location>
        <begin position="6"/>
        <end position="78"/>
    </location>
</feature>
<reference evidence="3 4" key="1">
    <citation type="journal article" date="2014" name="BMC Genomics">
        <title>Comparative genome sequencing reveals chemotype-specific gene clusters in the toxigenic black mold Stachybotrys.</title>
        <authorList>
            <person name="Semeiks J."/>
            <person name="Borek D."/>
            <person name="Otwinowski Z."/>
            <person name="Grishin N.V."/>
        </authorList>
    </citation>
    <scope>NUCLEOTIDE SEQUENCE [LARGE SCALE GENOMIC DNA]</scope>
    <source>
        <strain evidence="4">CBS 109288 / IBT 7711</strain>
    </source>
</reference>
<dbReference type="InterPro" id="IPR025340">
    <property type="entry name" value="DUF4246"/>
</dbReference>
<dbReference type="PANTHER" id="PTHR33119">
    <property type="entry name" value="IFI3P"/>
    <property type="match status" value="1"/>
</dbReference>
<dbReference type="InterPro" id="IPR049207">
    <property type="entry name" value="DUF4246_N"/>
</dbReference>
<evidence type="ECO:0000259" key="1">
    <source>
        <dbReference type="Pfam" id="PF14033"/>
    </source>
</evidence>
<dbReference type="Pfam" id="PF21666">
    <property type="entry name" value="DUF4246_N"/>
    <property type="match status" value="1"/>
</dbReference>
<dbReference type="InterPro" id="IPR049192">
    <property type="entry name" value="DUF4246_C"/>
</dbReference>
<dbReference type="Proteomes" id="UP000028045">
    <property type="component" value="Unassembled WGS sequence"/>
</dbReference>
<feature type="domain" description="DUF4246" evidence="1">
    <location>
        <begin position="148"/>
        <end position="616"/>
    </location>
</feature>
<dbReference type="HOGENOM" id="CLU_012066_2_0_1"/>
<dbReference type="EMBL" id="KL648097">
    <property type="protein sequence ID" value="KEY72208.1"/>
    <property type="molecule type" value="Genomic_DNA"/>
</dbReference>
<proteinExistence type="predicted"/>